<dbReference type="PROSITE" id="PS00775">
    <property type="entry name" value="GLYCOSYL_HYDROL_F3"/>
    <property type="match status" value="1"/>
</dbReference>
<dbReference type="Pfam" id="PF14310">
    <property type="entry name" value="Fn3-like"/>
    <property type="match status" value="1"/>
</dbReference>
<accession>K7YKQ9</accession>
<dbReference type="InterPro" id="IPR036962">
    <property type="entry name" value="Glyco_hydro_3_N_sf"/>
</dbReference>
<dbReference type="InterPro" id="IPR017853">
    <property type="entry name" value="GH"/>
</dbReference>
<dbReference type="Gene3D" id="2.60.40.10">
    <property type="entry name" value="Immunoglobulins"/>
    <property type="match status" value="1"/>
</dbReference>
<dbReference type="SUPFAM" id="SSF51445">
    <property type="entry name" value="(Trans)glycosidases"/>
    <property type="match status" value="1"/>
</dbReference>
<keyword evidence="3" id="KW-0119">Carbohydrate metabolism</keyword>
<dbReference type="Pfam" id="PF01915">
    <property type="entry name" value="Glyco_hydro_3_C"/>
    <property type="match status" value="1"/>
</dbReference>
<organism evidence="5">
    <name type="scientific">uncultured microorganism</name>
    <dbReference type="NCBI Taxonomy" id="358574"/>
    <lineage>
        <taxon>unclassified sequences</taxon>
        <taxon>environmental samples</taxon>
    </lineage>
</organism>
<proteinExistence type="inferred from homology"/>
<dbReference type="Gene3D" id="3.40.50.1700">
    <property type="entry name" value="Glycoside hydrolase family 3 C-terminal domain"/>
    <property type="match status" value="1"/>
</dbReference>
<keyword evidence="5" id="KW-0326">Glycosidase</keyword>
<dbReference type="GO" id="GO:0008422">
    <property type="term" value="F:beta-glucosidase activity"/>
    <property type="evidence" value="ECO:0007669"/>
    <property type="project" value="UniProtKB-EC"/>
</dbReference>
<dbReference type="InterPro" id="IPR001764">
    <property type="entry name" value="Glyco_hydro_3_N"/>
</dbReference>
<dbReference type="InterPro" id="IPR036881">
    <property type="entry name" value="Glyco_hydro_3_C_sf"/>
</dbReference>
<evidence type="ECO:0000259" key="4">
    <source>
        <dbReference type="SMART" id="SM01217"/>
    </source>
</evidence>
<dbReference type="PANTHER" id="PTHR42715">
    <property type="entry name" value="BETA-GLUCOSIDASE"/>
    <property type="match status" value="1"/>
</dbReference>
<dbReference type="GO" id="GO:0005975">
    <property type="term" value="P:carbohydrate metabolic process"/>
    <property type="evidence" value="ECO:0007669"/>
    <property type="project" value="InterPro"/>
</dbReference>
<protein>
    <submittedName>
        <fullName evidence="5">Beta-glucosidase</fullName>
        <ecNumber evidence="5">3.2.1.21</ecNumber>
    </submittedName>
</protein>
<dbReference type="SMART" id="SM01217">
    <property type="entry name" value="Fn3_like"/>
    <property type="match status" value="1"/>
</dbReference>
<dbReference type="InterPro" id="IPR013783">
    <property type="entry name" value="Ig-like_fold"/>
</dbReference>
<dbReference type="Pfam" id="PF00933">
    <property type="entry name" value="Glyco_hydro_3"/>
    <property type="match status" value="1"/>
</dbReference>
<evidence type="ECO:0000256" key="2">
    <source>
        <dbReference type="ARBA" id="ARBA00022801"/>
    </source>
</evidence>
<dbReference type="AlphaFoldDB" id="K7YKQ9"/>
<dbReference type="EC" id="3.2.1.21" evidence="5"/>
<evidence type="ECO:0000256" key="1">
    <source>
        <dbReference type="ARBA" id="ARBA00005336"/>
    </source>
</evidence>
<dbReference type="EMBL" id="JX962691">
    <property type="protein sequence ID" value="AFX98011.1"/>
    <property type="molecule type" value="Genomic_DNA"/>
</dbReference>
<sequence length="779" mass="84162">MKRIFLIVAAGLMALSAAAQPQLTKDNIEEVLKAMTLQEKATLLVGGARAQMVNGVTSGVAAQVPGAAGNTRPIERLGIPGTVLADGPAGLRISPTRQGTTDTFYCTGFPVGTLLASSWDLDLVRAVTTAMGQEVHEYGVDVLLAPGMNIHRNPLCGRNFEYFSEDPLLSGKMAAAYVNGIQSNNVGVSVKHYAVNNQETNRNEDNARVSERALREIYLRNFEIAIKEAKPWTVMSSYNQLNGEYTQQKKDLLTTILRDEWGFGGIVMTDWGNKAGTVKSAWAGNDLMEPGNQNEIDRIVAGVQDGSLSIEDVDRNVRHMLEYIVKTPSFNKYKYSNKPDLAGHAQVARKAAAESMVLLRNEDNTLPLKGGQKVALYGVSAIDFVAGGTGSGDVNKAYVVNMVQGLENAGFVLDKGLVDYYNAFAAYDKAQSALSGGNNSWFSRRKLAEIAIPEAAIANEARNNDVAVIVIGRNAGEGADRKMIDDFDLTTVERELIRDVSLAFHGQGKKVVVVLNIGGVIETNSWKNSVDAILLPWSPGQEGANAVADVLLGKVNPSGKLPMTFPVNFMDHPSSANFPYNYNRNAQPQGMGMGFGGPQQRQLQKDVDYTNYEEGIYVGYRYFTTAGKEVSYPFGYGMSYTSFSYTKPVVKAVSGGFVASVTVTNTGAVAGKEVVELYVSAPAGGLEKPARELRGFAKTRELKPGESQVVNIEVTNYEIASFNEAASAWEAPAGAYKICFGASVDDIRATATYQLKKAASWKTNKLFALDAPLNELSLK</sequence>
<dbReference type="InterPro" id="IPR002772">
    <property type="entry name" value="Glyco_hydro_3_C"/>
</dbReference>
<comment type="similarity">
    <text evidence="1">Belongs to the glycosyl hydrolase 3 family.</text>
</comment>
<dbReference type="InterPro" id="IPR050288">
    <property type="entry name" value="Cellulose_deg_GH3"/>
</dbReference>
<name>K7YKQ9_9ZZZZ</name>
<evidence type="ECO:0000256" key="3">
    <source>
        <dbReference type="ARBA" id="ARBA00023277"/>
    </source>
</evidence>
<reference evidence="5" key="1">
    <citation type="submission" date="2012-09" db="EMBL/GenBank/DDBJ databases">
        <title>Cloning and identification of genes encoding beta-glucosidase from the metagenomes of rumen of M. sinensis-fed Bos taurs.</title>
        <authorList>
            <person name="Tian Y."/>
            <person name="Lu X.Y."/>
            <person name="Li Y.D."/>
        </authorList>
    </citation>
    <scope>NUCLEOTIDE SEQUENCE</scope>
</reference>
<feature type="domain" description="Fibronectin type III-like" evidence="4">
    <location>
        <begin position="673"/>
        <end position="744"/>
    </location>
</feature>
<keyword evidence="2 5" id="KW-0378">Hydrolase</keyword>
<dbReference type="SUPFAM" id="SSF52279">
    <property type="entry name" value="Beta-D-glucan exohydrolase, C-terminal domain"/>
    <property type="match status" value="1"/>
</dbReference>
<dbReference type="Gene3D" id="3.20.20.300">
    <property type="entry name" value="Glycoside hydrolase, family 3, N-terminal domain"/>
    <property type="match status" value="1"/>
</dbReference>
<dbReference type="PRINTS" id="PR00133">
    <property type="entry name" value="GLHYDRLASE3"/>
</dbReference>
<dbReference type="InterPro" id="IPR026891">
    <property type="entry name" value="Fn3-like"/>
</dbReference>
<dbReference type="PANTHER" id="PTHR42715:SF10">
    <property type="entry name" value="BETA-GLUCOSIDASE"/>
    <property type="match status" value="1"/>
</dbReference>
<evidence type="ECO:0000313" key="5">
    <source>
        <dbReference type="EMBL" id="AFX98011.1"/>
    </source>
</evidence>
<dbReference type="InterPro" id="IPR019800">
    <property type="entry name" value="Glyco_hydro_3_AS"/>
</dbReference>